<accession>A0A7J8QME0</accession>
<name>A0A7J8QME0_GOSRA</name>
<sequence length="20" mass="2044">MSGSTVTIGLVRTFVSSQSS</sequence>
<dbReference type="EMBL" id="JABEZZ010000013">
    <property type="protein sequence ID" value="MBA0602513.1"/>
    <property type="molecule type" value="Genomic_DNA"/>
</dbReference>
<proteinExistence type="predicted"/>
<evidence type="ECO:0000313" key="1">
    <source>
        <dbReference type="EMBL" id="MBA0602513.1"/>
    </source>
</evidence>
<evidence type="ECO:0000313" key="2">
    <source>
        <dbReference type="Proteomes" id="UP000593578"/>
    </source>
</evidence>
<dbReference type="Proteomes" id="UP000593578">
    <property type="component" value="Unassembled WGS sequence"/>
</dbReference>
<comment type="caution">
    <text evidence="1">The sequence shown here is derived from an EMBL/GenBank/DDBJ whole genome shotgun (WGS) entry which is preliminary data.</text>
</comment>
<gene>
    <name evidence="1" type="ORF">Gorai_002693</name>
</gene>
<feature type="non-terminal residue" evidence="1">
    <location>
        <position position="20"/>
    </location>
</feature>
<organism evidence="1 2">
    <name type="scientific">Gossypium raimondii</name>
    <name type="common">Peruvian cotton</name>
    <name type="synonym">Gossypium klotzschianum subsp. raimondii</name>
    <dbReference type="NCBI Taxonomy" id="29730"/>
    <lineage>
        <taxon>Eukaryota</taxon>
        <taxon>Viridiplantae</taxon>
        <taxon>Streptophyta</taxon>
        <taxon>Embryophyta</taxon>
        <taxon>Tracheophyta</taxon>
        <taxon>Spermatophyta</taxon>
        <taxon>Magnoliopsida</taxon>
        <taxon>eudicotyledons</taxon>
        <taxon>Gunneridae</taxon>
        <taxon>Pentapetalae</taxon>
        <taxon>rosids</taxon>
        <taxon>malvids</taxon>
        <taxon>Malvales</taxon>
        <taxon>Malvaceae</taxon>
        <taxon>Malvoideae</taxon>
        <taxon>Gossypium</taxon>
    </lineage>
</organism>
<protein>
    <submittedName>
        <fullName evidence="1">Uncharacterized protein</fullName>
    </submittedName>
</protein>
<reference evidence="1 2" key="1">
    <citation type="journal article" date="2019" name="Genome Biol. Evol.">
        <title>Insights into the evolution of the New World diploid cottons (Gossypium, subgenus Houzingenia) based on genome sequencing.</title>
        <authorList>
            <person name="Grover C.E."/>
            <person name="Arick M.A. 2nd"/>
            <person name="Thrash A."/>
            <person name="Conover J.L."/>
            <person name="Sanders W.S."/>
            <person name="Peterson D.G."/>
            <person name="Frelichowski J.E."/>
            <person name="Scheffler J.A."/>
            <person name="Scheffler B.E."/>
            <person name="Wendel J.F."/>
        </authorList>
    </citation>
    <scope>NUCLEOTIDE SEQUENCE [LARGE SCALE GENOMIC DNA]</scope>
    <source>
        <strain evidence="1">8</strain>
        <tissue evidence="1">Leaf</tissue>
    </source>
</reference>
<dbReference type="AlphaFoldDB" id="A0A7J8QME0"/>